<protein>
    <submittedName>
        <fullName evidence="2">Uncharacterized protein</fullName>
    </submittedName>
</protein>
<gene>
    <name evidence="2" type="ORF">A3C16_04440</name>
</gene>
<organism evidence="2 3">
    <name type="scientific">Candidatus Sungbacteria bacterium RIFCSPHIGHO2_02_FULL_51_29</name>
    <dbReference type="NCBI Taxonomy" id="1802273"/>
    <lineage>
        <taxon>Bacteria</taxon>
        <taxon>Candidatus Sungiibacteriota</taxon>
    </lineage>
</organism>
<evidence type="ECO:0000256" key="1">
    <source>
        <dbReference type="SAM" id="MobiDB-lite"/>
    </source>
</evidence>
<feature type="region of interest" description="Disordered" evidence="1">
    <location>
        <begin position="1"/>
        <end position="21"/>
    </location>
</feature>
<proteinExistence type="predicted"/>
<reference evidence="2 3" key="1">
    <citation type="journal article" date="2016" name="Nat. Commun.">
        <title>Thousands of microbial genomes shed light on interconnected biogeochemical processes in an aquifer system.</title>
        <authorList>
            <person name="Anantharaman K."/>
            <person name="Brown C.T."/>
            <person name="Hug L.A."/>
            <person name="Sharon I."/>
            <person name="Castelle C.J."/>
            <person name="Probst A.J."/>
            <person name="Thomas B.C."/>
            <person name="Singh A."/>
            <person name="Wilkins M.J."/>
            <person name="Karaoz U."/>
            <person name="Brodie E.L."/>
            <person name="Williams K.H."/>
            <person name="Hubbard S.S."/>
            <person name="Banfield J.F."/>
        </authorList>
    </citation>
    <scope>NUCLEOTIDE SEQUENCE [LARGE SCALE GENOMIC DNA]</scope>
</reference>
<name>A0A1G2KTF4_9BACT</name>
<dbReference type="AlphaFoldDB" id="A0A1G2KTF4"/>
<dbReference type="EMBL" id="MHQL01000057">
    <property type="protein sequence ID" value="OHA01669.1"/>
    <property type="molecule type" value="Genomic_DNA"/>
</dbReference>
<evidence type="ECO:0000313" key="2">
    <source>
        <dbReference type="EMBL" id="OHA01669.1"/>
    </source>
</evidence>
<dbReference type="Proteomes" id="UP000177811">
    <property type="component" value="Unassembled WGS sequence"/>
</dbReference>
<sequence>MAQKQVQGAKGCSKKGRNKQKCEAYAASGRMKINKLRRILNSNGSQTALAWAEANGCLGVLRRFASIKPSAFARAKRDPEFAKFANGG</sequence>
<accession>A0A1G2KTF4</accession>
<evidence type="ECO:0000313" key="3">
    <source>
        <dbReference type="Proteomes" id="UP000177811"/>
    </source>
</evidence>
<comment type="caution">
    <text evidence="2">The sequence shown here is derived from an EMBL/GenBank/DDBJ whole genome shotgun (WGS) entry which is preliminary data.</text>
</comment>